<reference evidence="2 3" key="1">
    <citation type="journal article" date="2023" name="Genome Announc.">
        <title>Pan-Genome Analyses of the Genus Cohnella and Proposal of the Novel Species Cohnella silvisoli sp. nov., Isolated from Forest Soil.</title>
        <authorList>
            <person name="Wang C."/>
            <person name="Mao L."/>
            <person name="Bao G."/>
            <person name="Zhu H."/>
        </authorList>
    </citation>
    <scope>NUCLEOTIDE SEQUENCE [LARGE SCALE GENOMIC DNA]</scope>
    <source>
        <strain evidence="2 3">NL03-T5-1</strain>
    </source>
</reference>
<dbReference type="Pfam" id="PF00583">
    <property type="entry name" value="Acetyltransf_1"/>
    <property type="match status" value="1"/>
</dbReference>
<comment type="caution">
    <text evidence="2">The sequence shown here is derived from an EMBL/GenBank/DDBJ whole genome shotgun (WGS) entry which is preliminary data.</text>
</comment>
<dbReference type="EMBL" id="JASKHM010000011">
    <property type="protein sequence ID" value="MEQ4484556.1"/>
    <property type="molecule type" value="Genomic_DNA"/>
</dbReference>
<evidence type="ECO:0000313" key="3">
    <source>
        <dbReference type="Proteomes" id="UP001493487"/>
    </source>
</evidence>
<accession>A0ABV1KY68</accession>
<feature type="domain" description="N-acetyltransferase" evidence="1">
    <location>
        <begin position="8"/>
        <end position="170"/>
    </location>
</feature>
<gene>
    <name evidence="2" type="ORF">QJS35_19335</name>
</gene>
<organism evidence="2 3">
    <name type="scientific">Cohnella silvisoli</name>
    <dbReference type="NCBI Taxonomy" id="2873699"/>
    <lineage>
        <taxon>Bacteria</taxon>
        <taxon>Bacillati</taxon>
        <taxon>Bacillota</taxon>
        <taxon>Bacilli</taxon>
        <taxon>Bacillales</taxon>
        <taxon>Paenibacillaceae</taxon>
        <taxon>Cohnella</taxon>
    </lineage>
</organism>
<dbReference type="InterPro" id="IPR016181">
    <property type="entry name" value="Acyl_CoA_acyltransferase"/>
</dbReference>
<proteinExistence type="predicted"/>
<evidence type="ECO:0000313" key="2">
    <source>
        <dbReference type="EMBL" id="MEQ4484556.1"/>
    </source>
</evidence>
<dbReference type="CDD" id="cd04301">
    <property type="entry name" value="NAT_SF"/>
    <property type="match status" value="1"/>
</dbReference>
<dbReference type="RefSeq" id="WP_232186845.1">
    <property type="nucleotide sequence ID" value="NZ_JAIOAP010000010.1"/>
</dbReference>
<protein>
    <submittedName>
        <fullName evidence="2">GNAT family N-acetyltransferase</fullName>
    </submittedName>
</protein>
<sequence>MTPQSHEIRLDRLHLCTFEQALGLRNRGFEGYYTNMTVTMEQLLTLFSDYGIRPELSVVARFGEQPVGFVFLAFKTVNGVKLAWNGGTGVFPEYRGHGIAKAMMEEVRRILETEAADRAFLEVVTKNTHAVSAYEKGGFRIVDQITGMSLSEPLVQLFSGMAVPAGVRLNYGNCSDAAAIPFYRHEAAWDCQWHNIREGESLILTDSRNEVIAYALFQRKRSADGAISSVNLYQCEADPLRADKSVLFGILLHQLFGESDGAYAKQAVNLSMSHPELIALLKEAGFTTNYEQYLMMWERK</sequence>
<dbReference type="PROSITE" id="PS51186">
    <property type="entry name" value="GNAT"/>
    <property type="match status" value="1"/>
</dbReference>
<name>A0ABV1KY68_9BACL</name>
<dbReference type="Proteomes" id="UP001493487">
    <property type="component" value="Unassembled WGS sequence"/>
</dbReference>
<dbReference type="Gene3D" id="3.40.630.30">
    <property type="match status" value="1"/>
</dbReference>
<evidence type="ECO:0000259" key="1">
    <source>
        <dbReference type="PROSITE" id="PS51186"/>
    </source>
</evidence>
<dbReference type="InterPro" id="IPR000182">
    <property type="entry name" value="GNAT_dom"/>
</dbReference>
<keyword evidence="3" id="KW-1185">Reference proteome</keyword>
<dbReference type="SUPFAM" id="SSF55729">
    <property type="entry name" value="Acyl-CoA N-acyltransferases (Nat)"/>
    <property type="match status" value="1"/>
</dbReference>